<dbReference type="AlphaFoldDB" id="A0AA86VQT4"/>
<accession>A0AA86VQT4</accession>
<keyword evidence="3" id="KW-1185">Reference proteome</keyword>
<evidence type="ECO:0000313" key="1">
    <source>
        <dbReference type="EMBL" id="CAI9973933.1"/>
    </source>
</evidence>
<organism evidence="1">
    <name type="scientific">Hexamita inflata</name>
    <dbReference type="NCBI Taxonomy" id="28002"/>
    <lineage>
        <taxon>Eukaryota</taxon>
        <taxon>Metamonada</taxon>
        <taxon>Diplomonadida</taxon>
        <taxon>Hexamitidae</taxon>
        <taxon>Hexamitinae</taxon>
        <taxon>Hexamita</taxon>
    </lineage>
</organism>
<dbReference type="Proteomes" id="UP001642409">
    <property type="component" value="Unassembled WGS sequence"/>
</dbReference>
<proteinExistence type="predicted"/>
<gene>
    <name evidence="2" type="ORF">HINF_LOCUS56689</name>
    <name evidence="1" type="ORF">HINF_LOCUS61578</name>
</gene>
<dbReference type="EMBL" id="CAXDID020000308">
    <property type="protein sequence ID" value="CAL6074370.1"/>
    <property type="molecule type" value="Genomic_DNA"/>
</dbReference>
<comment type="caution">
    <text evidence="1">The sequence shown here is derived from an EMBL/GenBank/DDBJ whole genome shotgun (WGS) entry which is preliminary data.</text>
</comment>
<dbReference type="EMBL" id="CATOUU010001129">
    <property type="protein sequence ID" value="CAI9973933.1"/>
    <property type="molecule type" value="Genomic_DNA"/>
</dbReference>
<evidence type="ECO:0000313" key="2">
    <source>
        <dbReference type="EMBL" id="CAL6074370.1"/>
    </source>
</evidence>
<evidence type="ECO:0000313" key="3">
    <source>
        <dbReference type="Proteomes" id="UP001642409"/>
    </source>
</evidence>
<reference evidence="1" key="1">
    <citation type="submission" date="2023-06" db="EMBL/GenBank/DDBJ databases">
        <authorList>
            <person name="Kurt Z."/>
        </authorList>
    </citation>
    <scope>NUCLEOTIDE SEQUENCE</scope>
</reference>
<reference evidence="2 3" key="2">
    <citation type="submission" date="2024-07" db="EMBL/GenBank/DDBJ databases">
        <authorList>
            <person name="Akdeniz Z."/>
        </authorList>
    </citation>
    <scope>NUCLEOTIDE SEQUENCE [LARGE SCALE GENOMIC DNA]</scope>
</reference>
<protein>
    <submittedName>
        <fullName evidence="2">Hypothetical_protein</fullName>
    </submittedName>
</protein>
<name>A0AA86VQT4_9EUKA</name>
<sequence length="151" mass="17099">MTFGSLCETTKIGNRSEICSRPEGSTAALGRGGHQQTVLKAESVVSNSVPDVNYRYAGAKPLDDNIFKLKYIQMCESFCQSIFKIRQLTETCAVTEIIFTPNSDSNIIKQNDIRCALRETTKFKLSYLYIYDAFCFYYASEFQNMCLSQIT</sequence>